<protein>
    <recommendedName>
        <fullName evidence="3">Histidine kinase</fullName>
    </recommendedName>
</protein>
<evidence type="ECO:0000313" key="2">
    <source>
        <dbReference type="Proteomes" id="UP001354931"/>
    </source>
</evidence>
<accession>A0ABU6F926</accession>
<dbReference type="EMBL" id="JAOZYC010000135">
    <property type="protein sequence ID" value="MEB8340539.1"/>
    <property type="molecule type" value="Genomic_DNA"/>
</dbReference>
<gene>
    <name evidence="1" type="ORF">OKJ99_23885</name>
</gene>
<sequence length="63" mass="6357">MSVLSLLSAVVVMAFEQLAQWHYGPAGLAGLLLLAIGARARNATCSSLGGILLALTVAGPALH</sequence>
<dbReference type="RefSeq" id="WP_326019409.1">
    <property type="nucleotide sequence ID" value="NZ_JAOZYC010000135.1"/>
</dbReference>
<proteinExistence type="predicted"/>
<organism evidence="1 2">
    <name type="scientific">Streptomyces endophyticus</name>
    <dbReference type="NCBI Taxonomy" id="714166"/>
    <lineage>
        <taxon>Bacteria</taxon>
        <taxon>Bacillati</taxon>
        <taxon>Actinomycetota</taxon>
        <taxon>Actinomycetes</taxon>
        <taxon>Kitasatosporales</taxon>
        <taxon>Streptomycetaceae</taxon>
        <taxon>Streptomyces</taxon>
    </lineage>
</organism>
<comment type="caution">
    <text evidence="1">The sequence shown here is derived from an EMBL/GenBank/DDBJ whole genome shotgun (WGS) entry which is preliminary data.</text>
</comment>
<dbReference type="Proteomes" id="UP001354931">
    <property type="component" value="Unassembled WGS sequence"/>
</dbReference>
<reference evidence="1 2" key="1">
    <citation type="submission" date="2022-10" db="EMBL/GenBank/DDBJ databases">
        <authorList>
            <person name="Xie J."/>
            <person name="Shen N."/>
        </authorList>
    </citation>
    <scope>NUCLEOTIDE SEQUENCE [LARGE SCALE GENOMIC DNA]</scope>
    <source>
        <strain evidence="1 2">YIM65594</strain>
    </source>
</reference>
<keyword evidence="2" id="KW-1185">Reference proteome</keyword>
<evidence type="ECO:0008006" key="3">
    <source>
        <dbReference type="Google" id="ProtNLM"/>
    </source>
</evidence>
<evidence type="ECO:0000313" key="1">
    <source>
        <dbReference type="EMBL" id="MEB8340539.1"/>
    </source>
</evidence>
<name>A0ABU6F926_9ACTN</name>